<evidence type="ECO:0000313" key="2">
    <source>
        <dbReference type="Proteomes" id="UP000054925"/>
    </source>
</evidence>
<sequence length="91" mass="9866">MGKVLPRSDARVIATMAFVGLLDERADGAQFRKAAPQFTAETGLAARERVALRETVLLGDKAVQRIRQHAAVFGVLEIHRDPLTVPGSSSR</sequence>
<organism evidence="1 2">
    <name type="scientific">Caballeronia terrestris</name>
    <dbReference type="NCBI Taxonomy" id="1226301"/>
    <lineage>
        <taxon>Bacteria</taxon>
        <taxon>Pseudomonadati</taxon>
        <taxon>Pseudomonadota</taxon>
        <taxon>Betaproteobacteria</taxon>
        <taxon>Burkholderiales</taxon>
        <taxon>Burkholderiaceae</taxon>
        <taxon>Caballeronia</taxon>
    </lineage>
</organism>
<reference evidence="1" key="1">
    <citation type="submission" date="2016-01" db="EMBL/GenBank/DDBJ databases">
        <authorList>
            <person name="Peeters C."/>
        </authorList>
    </citation>
    <scope>NUCLEOTIDE SEQUENCE [LARGE SCALE GENOMIC DNA]</scope>
    <source>
        <strain evidence="1">LMG 22937</strain>
    </source>
</reference>
<dbReference type="AlphaFoldDB" id="A0A158L5M1"/>
<comment type="caution">
    <text evidence="1">The sequence shown here is derived from an EMBL/GenBank/DDBJ whole genome shotgun (WGS) entry which is preliminary data.</text>
</comment>
<proteinExistence type="predicted"/>
<gene>
    <name evidence="1" type="ORF">AWB67_07560</name>
</gene>
<evidence type="ECO:0000313" key="1">
    <source>
        <dbReference type="EMBL" id="SAL88253.1"/>
    </source>
</evidence>
<dbReference type="Proteomes" id="UP000054925">
    <property type="component" value="Unassembled WGS sequence"/>
</dbReference>
<protein>
    <submittedName>
        <fullName evidence="1">Uncharacterized protein</fullName>
    </submittedName>
</protein>
<accession>A0A158L5M1</accession>
<dbReference type="EMBL" id="FCOL02000448">
    <property type="protein sequence ID" value="SAL88253.1"/>
    <property type="molecule type" value="Genomic_DNA"/>
</dbReference>
<keyword evidence="2" id="KW-1185">Reference proteome</keyword>
<name>A0A158L5M1_9BURK</name>